<name>A0ABW8KX29_9GAMM</name>
<accession>A0ABW8KX29</accession>
<organism evidence="1 2">
    <name type="scientific">Pseudoalteromonas rhizosphaerae</name>
    <dbReference type="NCBI Taxonomy" id="2518973"/>
    <lineage>
        <taxon>Bacteria</taxon>
        <taxon>Pseudomonadati</taxon>
        <taxon>Pseudomonadota</taxon>
        <taxon>Gammaproteobacteria</taxon>
        <taxon>Alteromonadales</taxon>
        <taxon>Pseudoalteromonadaceae</taxon>
        <taxon>Pseudoalteromonas</taxon>
    </lineage>
</organism>
<dbReference type="EMBL" id="JBJDOT010000012">
    <property type="protein sequence ID" value="MFK3864356.1"/>
    <property type="molecule type" value="Genomic_DNA"/>
</dbReference>
<keyword evidence="2" id="KW-1185">Reference proteome</keyword>
<comment type="caution">
    <text evidence="1">The sequence shown here is derived from an EMBL/GenBank/DDBJ whole genome shotgun (WGS) entry which is preliminary data.</text>
</comment>
<evidence type="ECO:0000313" key="1">
    <source>
        <dbReference type="EMBL" id="MFK3864356.1"/>
    </source>
</evidence>
<protein>
    <submittedName>
        <fullName evidence="1">Uncharacterized protein</fullName>
    </submittedName>
</protein>
<evidence type="ECO:0000313" key="2">
    <source>
        <dbReference type="Proteomes" id="UP001620262"/>
    </source>
</evidence>
<dbReference type="Proteomes" id="UP001620262">
    <property type="component" value="Unassembled WGS sequence"/>
</dbReference>
<reference evidence="1 2" key="1">
    <citation type="submission" date="2024-11" db="EMBL/GenBank/DDBJ databases">
        <title>The Natural Products Discovery Center: Release of the First 8490 Sequenced Strains for Exploring Actinobacteria Biosynthetic Diversity.</title>
        <authorList>
            <person name="Kalkreuter E."/>
            <person name="Kautsar S.A."/>
            <person name="Yang D."/>
            <person name="Bader C.D."/>
            <person name="Teijaro C.N."/>
            <person name="Fluegel L."/>
            <person name="Davis C.M."/>
            <person name="Simpson J.R."/>
            <person name="Lauterbach L."/>
            <person name="Steele A.D."/>
            <person name="Gui C."/>
            <person name="Meng S."/>
            <person name="Li G."/>
            <person name="Viehrig K."/>
            <person name="Ye F."/>
            <person name="Su P."/>
            <person name="Kiefer A.F."/>
            <person name="Nichols A."/>
            <person name="Cepeda A.J."/>
            <person name="Yan W."/>
            <person name="Fan B."/>
            <person name="Jiang Y."/>
            <person name="Adhikari A."/>
            <person name="Zheng C.-J."/>
            <person name="Schuster L."/>
            <person name="Cowan T.M."/>
            <person name="Smanski M.J."/>
            <person name="Chevrette M.G."/>
            <person name="De Carvalho L.P.S."/>
            <person name="Shen B."/>
        </authorList>
    </citation>
    <scope>NUCLEOTIDE SEQUENCE [LARGE SCALE GENOMIC DNA]</scope>
    <source>
        <strain evidence="1 2">NPDC078403</strain>
    </source>
</reference>
<gene>
    <name evidence="1" type="ORF">ACI2JU_10750</name>
</gene>
<proteinExistence type="predicted"/>
<sequence>MPRLTNKMLDEMQENVVDFELIFGIDNPNYLPYWTAYMRNDERRQFLLNEGSTFLDFNKEMLEHDFDWLQWEATT</sequence>
<dbReference type="RefSeq" id="WP_149982412.1">
    <property type="nucleotide sequence ID" value="NZ_CABVLM010000010.1"/>
</dbReference>